<evidence type="ECO:0000256" key="13">
    <source>
        <dbReference type="ARBA" id="ARBA00048390"/>
    </source>
</evidence>
<evidence type="ECO:0000256" key="14">
    <source>
        <dbReference type="HAMAP-Rule" id="MF_02239"/>
    </source>
</evidence>
<keyword evidence="8 14" id="KW-0479">Metal-binding</keyword>
<dbReference type="PANTHER" id="PTHR40255:SF1">
    <property type="entry name" value="PROTOPORPHYRINOGEN IX OXIDASE"/>
    <property type="match status" value="1"/>
</dbReference>
<dbReference type="NCBIfam" id="TIGR00701">
    <property type="entry name" value="protoporphyrinogen oxidase HemJ"/>
    <property type="match status" value="1"/>
</dbReference>
<evidence type="ECO:0000256" key="7">
    <source>
        <dbReference type="ARBA" id="ARBA00022692"/>
    </source>
</evidence>
<comment type="pathway">
    <text evidence="2 14 15">Porphyrin-containing compound metabolism; protoporphyrin-IX biosynthesis; protoporphyrin-IX from protoporphyrinogen-IX: step 1/1.</text>
</comment>
<evidence type="ECO:0000256" key="1">
    <source>
        <dbReference type="ARBA" id="ARBA00004651"/>
    </source>
</evidence>
<feature type="transmembrane region" description="Helical" evidence="14">
    <location>
        <begin position="12"/>
        <end position="30"/>
    </location>
</feature>
<dbReference type="AlphaFoldDB" id="A0A058ZNY2"/>
<dbReference type="OrthoDB" id="9800824at2"/>
<keyword evidence="7 14" id="KW-0812">Transmembrane</keyword>
<keyword evidence="12 14" id="KW-0472">Membrane</keyword>
<evidence type="ECO:0000256" key="6">
    <source>
        <dbReference type="ARBA" id="ARBA00022617"/>
    </source>
</evidence>
<name>A0A058ZNY2_9RHOB</name>
<dbReference type="GO" id="GO:0005886">
    <property type="term" value="C:plasma membrane"/>
    <property type="evidence" value="ECO:0007669"/>
    <property type="project" value="UniProtKB-SubCell"/>
</dbReference>
<gene>
    <name evidence="16" type="ORF">ATO10_06326</name>
</gene>
<accession>A0A058ZNY2</accession>
<evidence type="ECO:0000256" key="4">
    <source>
        <dbReference type="ARBA" id="ARBA00017504"/>
    </source>
</evidence>
<dbReference type="PANTHER" id="PTHR40255">
    <property type="entry name" value="UPF0093 MEMBRANE PROTEIN SLR1790"/>
    <property type="match status" value="1"/>
</dbReference>
<dbReference type="InterPro" id="IPR005265">
    <property type="entry name" value="HemJ-like"/>
</dbReference>
<dbReference type="HAMAP" id="MF_02239">
    <property type="entry name" value="HemJ"/>
    <property type="match status" value="1"/>
</dbReference>
<dbReference type="UniPathway" id="UPA00251">
    <property type="reaction ID" value="UER00324"/>
</dbReference>
<dbReference type="GO" id="GO:0070818">
    <property type="term" value="F:protoporphyrinogen oxidase activity"/>
    <property type="evidence" value="ECO:0007669"/>
    <property type="project" value="UniProtKB-UniRule"/>
</dbReference>
<dbReference type="PIRSF" id="PIRSF004638">
    <property type="entry name" value="UCP004638"/>
    <property type="match status" value="1"/>
</dbReference>
<keyword evidence="6 14" id="KW-0349">Heme</keyword>
<comment type="catalytic activity">
    <reaction evidence="13 14 15">
        <text>protoporphyrinogen IX + 3 A = protoporphyrin IX + 3 AH2</text>
        <dbReference type="Rhea" id="RHEA:62000"/>
        <dbReference type="ChEBI" id="CHEBI:13193"/>
        <dbReference type="ChEBI" id="CHEBI:17499"/>
        <dbReference type="ChEBI" id="CHEBI:57306"/>
        <dbReference type="ChEBI" id="CHEBI:57307"/>
    </reaction>
</comment>
<keyword evidence="5 14" id="KW-1003">Cell membrane</keyword>
<protein>
    <recommendedName>
        <fullName evidence="4 14">Protoporphyrinogen IX oxidase</fullName>
        <shortName evidence="14">PPO</shortName>
        <ecNumber evidence="14 15">1.3.99.-</ecNumber>
    </recommendedName>
</protein>
<feature type="binding site" description="axial binding residue" evidence="14">
    <location>
        <position position="94"/>
    </location>
    <ligand>
        <name>heme</name>
        <dbReference type="ChEBI" id="CHEBI:30413"/>
    </ligand>
    <ligandPart>
        <name>Fe</name>
        <dbReference type="ChEBI" id="CHEBI:18248"/>
    </ligandPart>
</feature>
<feature type="binding site" description="axial binding residue" evidence="14">
    <location>
        <position position="16"/>
    </location>
    <ligand>
        <name>heme</name>
        <dbReference type="ChEBI" id="CHEBI:30413"/>
    </ligand>
    <ligandPart>
        <name>Fe</name>
        <dbReference type="ChEBI" id="CHEBI:18248"/>
    </ligandPart>
</feature>
<evidence type="ECO:0000256" key="9">
    <source>
        <dbReference type="ARBA" id="ARBA00022989"/>
    </source>
</evidence>
<comment type="caution">
    <text evidence="16">The sequence shown here is derived from an EMBL/GenBank/DDBJ whole genome shotgun (WGS) entry which is preliminary data.</text>
</comment>
<dbReference type="GO" id="GO:0006782">
    <property type="term" value="P:protoporphyrinogen IX biosynthetic process"/>
    <property type="evidence" value="ECO:0007669"/>
    <property type="project" value="UniProtKB-UniRule"/>
</dbReference>
<dbReference type="PATRIC" id="fig|1461693.3.peg.1282"/>
<dbReference type="RefSeq" id="WP_035249511.1">
    <property type="nucleotide sequence ID" value="NZ_AQQY01000003.1"/>
</dbReference>
<evidence type="ECO:0000256" key="15">
    <source>
        <dbReference type="PIRNR" id="PIRNR004638"/>
    </source>
</evidence>
<dbReference type="GO" id="GO:0046872">
    <property type="term" value="F:metal ion binding"/>
    <property type="evidence" value="ECO:0007669"/>
    <property type="project" value="UniProtKB-UniRule"/>
</dbReference>
<evidence type="ECO:0000256" key="12">
    <source>
        <dbReference type="ARBA" id="ARBA00023136"/>
    </source>
</evidence>
<dbReference type="eggNOG" id="COG1981">
    <property type="taxonomic scope" value="Bacteria"/>
</dbReference>
<comment type="subunit">
    <text evidence="14">Homodimer.</text>
</comment>
<evidence type="ECO:0000256" key="3">
    <source>
        <dbReference type="ARBA" id="ARBA00006501"/>
    </source>
</evidence>
<evidence type="ECO:0000313" key="17">
    <source>
        <dbReference type="Proteomes" id="UP000024836"/>
    </source>
</evidence>
<evidence type="ECO:0000256" key="11">
    <source>
        <dbReference type="ARBA" id="ARBA00023004"/>
    </source>
</evidence>
<proteinExistence type="inferred from homology"/>
<comment type="function">
    <text evidence="14 15">Catalyzes the oxidation of protoporphyrinogen IX to protoporphyrin IX.</text>
</comment>
<evidence type="ECO:0000256" key="2">
    <source>
        <dbReference type="ARBA" id="ARBA00005073"/>
    </source>
</evidence>
<comment type="cofactor">
    <cofactor evidence="14 15">
        <name>heme b</name>
        <dbReference type="ChEBI" id="CHEBI:60344"/>
    </cofactor>
    <text evidence="14 15">Binds 1 heme b (iron(II)-protoporphyrin IX) group per subunit.</text>
</comment>
<keyword evidence="11 14" id="KW-0408">Iron</keyword>
<reference evidence="16 17" key="1">
    <citation type="submission" date="2013-04" db="EMBL/GenBank/DDBJ databases">
        <title>Shimia sp. 22II-S11-Z10 Genome Sequencing.</title>
        <authorList>
            <person name="Lai Q."/>
            <person name="Li G."/>
            <person name="Shao Z."/>
        </authorList>
    </citation>
    <scope>NUCLEOTIDE SEQUENCE [LARGE SCALE GENOMIC DNA]</scope>
    <source>
        <strain evidence="17">22II-S11-Z10</strain>
    </source>
</reference>
<dbReference type="EC" id="1.3.99.-" evidence="14 15"/>
<keyword evidence="9 14" id="KW-1133">Transmembrane helix</keyword>
<dbReference type="Proteomes" id="UP000024836">
    <property type="component" value="Unassembled WGS sequence"/>
</dbReference>
<feature type="transmembrane region" description="Helical" evidence="14">
    <location>
        <begin position="130"/>
        <end position="147"/>
    </location>
</feature>
<evidence type="ECO:0000256" key="5">
    <source>
        <dbReference type="ARBA" id="ARBA00022475"/>
    </source>
</evidence>
<comment type="subcellular location">
    <subcellularLocation>
        <location evidence="1 14">Cell membrane</location>
        <topology evidence="1 14">Multi-pass membrane protein</topology>
    </subcellularLocation>
</comment>
<evidence type="ECO:0000313" key="16">
    <source>
        <dbReference type="EMBL" id="KCV82536.1"/>
    </source>
</evidence>
<organism evidence="16 17">
    <name type="scientific">Actibacterium atlanticum</name>
    <dbReference type="NCBI Taxonomy" id="1461693"/>
    <lineage>
        <taxon>Bacteria</taxon>
        <taxon>Pseudomonadati</taxon>
        <taxon>Pseudomonadota</taxon>
        <taxon>Alphaproteobacteria</taxon>
        <taxon>Rhodobacterales</taxon>
        <taxon>Roseobacteraceae</taxon>
        <taxon>Actibacterium</taxon>
    </lineage>
</organism>
<dbReference type="EMBL" id="AQQY01000003">
    <property type="protein sequence ID" value="KCV82536.1"/>
    <property type="molecule type" value="Genomic_DNA"/>
</dbReference>
<comment type="similarity">
    <text evidence="3 14 15">Belongs to the HemJ family.</text>
</comment>
<keyword evidence="10 14" id="KW-0560">Oxidoreductase</keyword>
<dbReference type="STRING" id="1461693.ATO10_06326"/>
<dbReference type="Pfam" id="PF03653">
    <property type="entry name" value="UPF0093"/>
    <property type="match status" value="1"/>
</dbReference>
<evidence type="ECO:0000256" key="10">
    <source>
        <dbReference type="ARBA" id="ARBA00023002"/>
    </source>
</evidence>
<evidence type="ECO:0000256" key="8">
    <source>
        <dbReference type="ARBA" id="ARBA00022723"/>
    </source>
</evidence>
<keyword evidence="17" id="KW-1185">Reference proteome</keyword>
<feature type="transmembrane region" description="Helical" evidence="14">
    <location>
        <begin position="61"/>
        <end position="83"/>
    </location>
</feature>
<sequence length="149" mass="17102">MGDLLTNLYPWILALHIIAVVTWMAGIFYLPRLYVYHAEQVETGSQTDQLFQTMERKLLKFIMNPSMIAVWLFGLLLVMTPGIVDWGSVWPYTKGASVLGMSWFHGWCGKKRKLFAAGENHHTGSFYRKMNEVPTILMLVIVFSVVVKF</sequence>
<comment type="caution">
    <text evidence="14">Lacks conserved residue(s) required for the propagation of feature annotation.</text>
</comment>